<accession>A0A2J6TKS3</accession>
<dbReference type="Gene3D" id="3.40.50.1110">
    <property type="entry name" value="SGNH hydrolase"/>
    <property type="match status" value="1"/>
</dbReference>
<evidence type="ECO:0000313" key="3">
    <source>
        <dbReference type="Proteomes" id="UP000235371"/>
    </source>
</evidence>
<gene>
    <name evidence="2" type="ORF">K444DRAFT_626695</name>
</gene>
<dbReference type="OrthoDB" id="2119228at2759"/>
<feature type="domain" description="SGNH hydrolase-type esterase" evidence="1">
    <location>
        <begin position="172"/>
        <end position="290"/>
    </location>
</feature>
<proteinExistence type="predicted"/>
<dbReference type="GO" id="GO:0004622">
    <property type="term" value="F:phosphatidylcholine lysophospholipase activity"/>
    <property type="evidence" value="ECO:0007669"/>
    <property type="project" value="TreeGrafter"/>
</dbReference>
<organism evidence="2 3">
    <name type="scientific">Hyaloscypha bicolor E</name>
    <dbReference type="NCBI Taxonomy" id="1095630"/>
    <lineage>
        <taxon>Eukaryota</taxon>
        <taxon>Fungi</taxon>
        <taxon>Dikarya</taxon>
        <taxon>Ascomycota</taxon>
        <taxon>Pezizomycotina</taxon>
        <taxon>Leotiomycetes</taxon>
        <taxon>Helotiales</taxon>
        <taxon>Hyaloscyphaceae</taxon>
        <taxon>Hyaloscypha</taxon>
        <taxon>Hyaloscypha bicolor</taxon>
    </lineage>
</organism>
<dbReference type="AlphaFoldDB" id="A0A2J6TKS3"/>
<dbReference type="RefSeq" id="XP_024740525.1">
    <property type="nucleotide sequence ID" value="XM_024882691.1"/>
</dbReference>
<keyword evidence="3" id="KW-1185">Reference proteome</keyword>
<evidence type="ECO:0000313" key="2">
    <source>
        <dbReference type="EMBL" id="PMD63621.1"/>
    </source>
</evidence>
<evidence type="ECO:0000259" key="1">
    <source>
        <dbReference type="Pfam" id="PF13472"/>
    </source>
</evidence>
<dbReference type="GeneID" id="36590768"/>
<reference evidence="2 3" key="1">
    <citation type="submission" date="2016-04" db="EMBL/GenBank/DDBJ databases">
        <title>A degradative enzymes factory behind the ericoid mycorrhizal symbiosis.</title>
        <authorList>
            <consortium name="DOE Joint Genome Institute"/>
            <person name="Martino E."/>
            <person name="Morin E."/>
            <person name="Grelet G."/>
            <person name="Kuo A."/>
            <person name="Kohler A."/>
            <person name="Daghino S."/>
            <person name="Barry K."/>
            <person name="Choi C."/>
            <person name="Cichocki N."/>
            <person name="Clum A."/>
            <person name="Copeland A."/>
            <person name="Hainaut M."/>
            <person name="Haridas S."/>
            <person name="Labutti K."/>
            <person name="Lindquist E."/>
            <person name="Lipzen A."/>
            <person name="Khouja H.-R."/>
            <person name="Murat C."/>
            <person name="Ohm R."/>
            <person name="Olson A."/>
            <person name="Spatafora J."/>
            <person name="Veneault-Fourrey C."/>
            <person name="Henrissat B."/>
            <person name="Grigoriev I."/>
            <person name="Martin F."/>
            <person name="Perotto S."/>
        </authorList>
    </citation>
    <scope>NUCLEOTIDE SEQUENCE [LARGE SCALE GENOMIC DNA]</scope>
    <source>
        <strain evidence="2 3">E</strain>
    </source>
</reference>
<dbReference type="InterPro" id="IPR013830">
    <property type="entry name" value="SGNH_hydro"/>
</dbReference>
<dbReference type="Pfam" id="PF13472">
    <property type="entry name" value="Lipase_GDSL_2"/>
    <property type="match status" value="1"/>
</dbReference>
<name>A0A2J6TKS3_9HELO</name>
<dbReference type="InterPro" id="IPR036514">
    <property type="entry name" value="SGNH_hydro_sf"/>
</dbReference>
<dbReference type="InterPro" id="IPR051532">
    <property type="entry name" value="Ester_Hydrolysis_Enzymes"/>
</dbReference>
<dbReference type="PANTHER" id="PTHR30383">
    <property type="entry name" value="THIOESTERASE 1/PROTEASE 1/LYSOPHOSPHOLIPASE L1"/>
    <property type="match status" value="1"/>
</dbReference>
<dbReference type="InParanoid" id="A0A2J6TKS3"/>
<dbReference type="Proteomes" id="UP000235371">
    <property type="component" value="Unassembled WGS sequence"/>
</dbReference>
<protein>
    <submittedName>
        <fullName evidence="2">SGNH hydrolase</fullName>
    </submittedName>
</protein>
<dbReference type="STRING" id="1095630.A0A2J6TKS3"/>
<dbReference type="PANTHER" id="PTHR30383:SF2">
    <property type="entry name" value="CELLULOSE-BINDING PROTEIN"/>
    <property type="match status" value="1"/>
</dbReference>
<dbReference type="EMBL" id="KZ613780">
    <property type="protein sequence ID" value="PMD63621.1"/>
    <property type="molecule type" value="Genomic_DNA"/>
</dbReference>
<keyword evidence="2" id="KW-0378">Hydrolase</keyword>
<sequence>MMRSRPLRWRSIVMKTAFFVTMIVVLRVTVTANTIPSSLSLRLKSSVVKSYPKAPKDIELRPGAISIMIVGDSISQGGEGDWTWRYRLWEWFKSQDVTVDFVGPFMGTRPQAVPSTIGDKIIPEPLGLPPTGGAITTAGYAIDIDPEFALNPRHFTAVGRALWEDVDFISAMVERYNPEYLLVLLGFNDMLWGITGDGSGVLANMERFVALARAAKPNIKFAIGNVPHRAPQNGDLEVRTDAYNKLLAGAIPQWSTEISPIELVHMLESYSCEPDGCPAGYDGLHPNTLGDYQIAHAFSRALIKGYKLGNTELAVPDSRDLPVRPISIPTNFRAVADAHGANVTWDKVYGARGYDVQSRVLGEHTWILWPNQQVNWFHAAWPEEKVIEIEFKVRMNNGHSEKEGEWSRVIGTCRPWSSLTSEEKWDWRWWYRRLSRCSSR</sequence>
<dbReference type="SUPFAM" id="SSF52266">
    <property type="entry name" value="SGNH hydrolase"/>
    <property type="match status" value="1"/>
</dbReference>